<gene>
    <name evidence="4" type="ORF">BTO20_37675</name>
</gene>
<dbReference type="OrthoDB" id="4753589at2"/>
<dbReference type="EMBL" id="CP020811">
    <property type="protein sequence ID" value="ART74352.1"/>
    <property type="molecule type" value="Genomic_DNA"/>
</dbReference>
<evidence type="ECO:0000259" key="3">
    <source>
        <dbReference type="Pfam" id="PF11203"/>
    </source>
</evidence>
<feature type="domain" description="Type VII secretion system protein EccE" evidence="3">
    <location>
        <begin position="337"/>
        <end position="402"/>
    </location>
</feature>
<feature type="transmembrane region" description="Helical" evidence="2">
    <location>
        <begin position="52"/>
        <end position="79"/>
    </location>
</feature>
<geneLocation type="plasmid" evidence="4 5">
    <name>unnamed2</name>
</geneLocation>
<dbReference type="KEGG" id="mdx:BTO20_37675"/>
<reference evidence="4 5" key="1">
    <citation type="submission" date="2017-04" db="EMBL/GenBank/DDBJ databases">
        <title>Whole Genome Sequence of 1,4-Dioxane Degrading Bacterium Mycobacterium dioxanotrophicus PH-06.</title>
        <authorList>
            <person name="He Y."/>
        </authorList>
    </citation>
    <scope>NUCLEOTIDE SEQUENCE [LARGE SCALE GENOMIC DNA]</scope>
    <source>
        <strain evidence="4 5">PH-06</strain>
        <plasmid evidence="4 5">unnamed2</plasmid>
    </source>
</reference>
<sequence>MSRQRRKPPAKRSSVRAPRTIGVDTRRTTVLPAAVLAIAIATFPVYRWPGYVALTVAAVAVLAIAVVTVGGFTVPQWIWRRISVWRDGRKERPLRPEPSTTVTFYGGHKLDDAVCSSARSGPDRSIAVIQAVWALRVAAHRRPDLDAIDDVVISSVSDCPQPDEPASAEEQPGNASTDVADGNAKPSKDAPPRAAATITDAELIEHFGASPVRHARERLDGVTATVQRGAKATEAVILSSPPMTTVAVGGEEVGVIWDDGQLICALDLHGRPHQPHWLRRRQISTSATVPIDVLESAIAALGEGKPCSVDLALDATRLAMTPYAGTYDTSLSGRPVAGARRTVLIARFSPAQSATYFAARTSLPTAAATSLVRLARALGAAGCPSTPLTATDLDRLALRSRARGGQRWGYIPAESSSGQVDSIYCIDPAALTDDRFPELWSVRTDSVMVTVRRDSRGRWSGYARVRGVRPPAHPPLPFLRALPGQQAAAAAIGRPVADTAPLTTVYEPVSGLSGLTIPAGPDGQVLGMTDVGDQLLMPLVPAADQLIAAQVHPIYAEQLILRAAATGARVTIVSDDEPRWNGLLGDGVRLAAPGAELDTEPTDLHVYDVDIPAPASPQNGTIQLVGPVAAHSGDDEADAFASVRATITVQQSGDTITVRRIGTDREPIGEPLVVRTAVDPAEVSYLPSARNRQQHQQRRTPVGAAR</sequence>
<dbReference type="RefSeq" id="WP_087083601.1">
    <property type="nucleotide sequence ID" value="NZ_CP020811.1"/>
</dbReference>
<keyword evidence="5" id="KW-1185">Reference proteome</keyword>
<protein>
    <recommendedName>
        <fullName evidence="3">Type VII secretion system protein EccE domain-containing protein</fullName>
    </recommendedName>
</protein>
<name>A0A1Y0CGS2_9MYCO</name>
<accession>A0A1Y0CGS2</accession>
<proteinExistence type="predicted"/>
<dbReference type="Pfam" id="PF11203">
    <property type="entry name" value="EccE"/>
    <property type="match status" value="1"/>
</dbReference>
<organism evidence="4 5">
    <name type="scientific">Mycobacterium dioxanotrophicus</name>
    <dbReference type="NCBI Taxonomy" id="482462"/>
    <lineage>
        <taxon>Bacteria</taxon>
        <taxon>Bacillati</taxon>
        <taxon>Actinomycetota</taxon>
        <taxon>Actinomycetes</taxon>
        <taxon>Mycobacteriales</taxon>
        <taxon>Mycobacteriaceae</taxon>
        <taxon>Mycobacterium</taxon>
    </lineage>
</organism>
<dbReference type="AlphaFoldDB" id="A0A1Y0CGS2"/>
<feature type="region of interest" description="Disordered" evidence="1">
    <location>
        <begin position="156"/>
        <end position="194"/>
    </location>
</feature>
<keyword evidence="2" id="KW-0472">Membrane</keyword>
<evidence type="ECO:0000313" key="5">
    <source>
        <dbReference type="Proteomes" id="UP000195331"/>
    </source>
</evidence>
<evidence type="ECO:0000256" key="1">
    <source>
        <dbReference type="SAM" id="MobiDB-lite"/>
    </source>
</evidence>
<dbReference type="InterPro" id="IPR050051">
    <property type="entry name" value="EccE_dom"/>
</dbReference>
<keyword evidence="2" id="KW-0812">Transmembrane</keyword>
<evidence type="ECO:0000313" key="4">
    <source>
        <dbReference type="EMBL" id="ART74352.1"/>
    </source>
</evidence>
<evidence type="ECO:0000256" key="2">
    <source>
        <dbReference type="SAM" id="Phobius"/>
    </source>
</evidence>
<keyword evidence="2" id="KW-1133">Transmembrane helix</keyword>
<dbReference type="Proteomes" id="UP000195331">
    <property type="component" value="Plasmid unnamed2"/>
</dbReference>
<feature type="region of interest" description="Disordered" evidence="1">
    <location>
        <begin position="684"/>
        <end position="706"/>
    </location>
</feature>
<keyword evidence="4" id="KW-0614">Plasmid</keyword>